<organism evidence="1 2">
    <name type="scientific">Pristionchus fissidentatus</name>
    <dbReference type="NCBI Taxonomy" id="1538716"/>
    <lineage>
        <taxon>Eukaryota</taxon>
        <taxon>Metazoa</taxon>
        <taxon>Ecdysozoa</taxon>
        <taxon>Nematoda</taxon>
        <taxon>Chromadorea</taxon>
        <taxon>Rhabditida</taxon>
        <taxon>Rhabditina</taxon>
        <taxon>Diplogasteromorpha</taxon>
        <taxon>Diplogasteroidea</taxon>
        <taxon>Neodiplogasteridae</taxon>
        <taxon>Pristionchus</taxon>
    </lineage>
</organism>
<feature type="non-terminal residue" evidence="1">
    <location>
        <position position="1"/>
    </location>
</feature>
<dbReference type="AlphaFoldDB" id="A0AAV5V0J5"/>
<proteinExistence type="predicted"/>
<evidence type="ECO:0000313" key="1">
    <source>
        <dbReference type="EMBL" id="GMT12836.1"/>
    </source>
</evidence>
<evidence type="ECO:0000313" key="2">
    <source>
        <dbReference type="Proteomes" id="UP001432322"/>
    </source>
</evidence>
<sequence>LCAICWENVKSDTDKNKSVYQCVYDNGLITQCYSEPVNNKDLTKLPKAHHISDLLGPFWKRGISCRNCIRLADGEKEKGLREFKESSLETAAEDRARRKWSFRFPRELMVCCTHEECVNKESSERAAVKNYSGIGIGSGDTTINPERCEGEFYFAVVPICMFCATSAHKEHVAYLKPIDQLRDQSTIDYVNKKWTDRRDRETVKPNFLFERKPWHLAMLKGDEMRRLTKELLVCSCGAKLITRKAALRSFSSAVISCVHPVRMKFVRRIPN</sequence>
<name>A0AAV5V0J5_9BILA</name>
<dbReference type="EMBL" id="BTSY01000002">
    <property type="protein sequence ID" value="GMT12836.1"/>
    <property type="molecule type" value="Genomic_DNA"/>
</dbReference>
<keyword evidence="2" id="KW-1185">Reference proteome</keyword>
<reference evidence="1" key="1">
    <citation type="submission" date="2023-10" db="EMBL/GenBank/DDBJ databases">
        <title>Genome assembly of Pristionchus species.</title>
        <authorList>
            <person name="Yoshida K."/>
            <person name="Sommer R.J."/>
        </authorList>
    </citation>
    <scope>NUCLEOTIDE SEQUENCE</scope>
    <source>
        <strain evidence="1">RS5133</strain>
    </source>
</reference>
<gene>
    <name evidence="1" type="ORF">PFISCL1PPCAC_4133</name>
</gene>
<comment type="caution">
    <text evidence="1">The sequence shown here is derived from an EMBL/GenBank/DDBJ whole genome shotgun (WGS) entry which is preliminary data.</text>
</comment>
<protein>
    <submittedName>
        <fullName evidence="1">Uncharacterized protein</fullName>
    </submittedName>
</protein>
<accession>A0AAV5V0J5</accession>
<dbReference type="Proteomes" id="UP001432322">
    <property type="component" value="Unassembled WGS sequence"/>
</dbReference>